<organism evidence="2 3">
    <name type="scientific">Boletus reticuloceps</name>
    <dbReference type="NCBI Taxonomy" id="495285"/>
    <lineage>
        <taxon>Eukaryota</taxon>
        <taxon>Fungi</taxon>
        <taxon>Dikarya</taxon>
        <taxon>Basidiomycota</taxon>
        <taxon>Agaricomycotina</taxon>
        <taxon>Agaricomycetes</taxon>
        <taxon>Agaricomycetidae</taxon>
        <taxon>Boletales</taxon>
        <taxon>Boletineae</taxon>
        <taxon>Boletaceae</taxon>
        <taxon>Boletoideae</taxon>
        <taxon>Boletus</taxon>
    </lineage>
</organism>
<proteinExistence type="predicted"/>
<evidence type="ECO:0000256" key="1">
    <source>
        <dbReference type="SAM" id="MobiDB-lite"/>
    </source>
</evidence>
<name>A0A8I3A4Q4_9AGAM</name>
<dbReference type="OrthoDB" id="2693210at2759"/>
<dbReference type="Proteomes" id="UP000683000">
    <property type="component" value="Unassembled WGS sequence"/>
</dbReference>
<dbReference type="EMBL" id="JAGFBS010000048">
    <property type="protein sequence ID" value="KAG6370581.1"/>
    <property type="molecule type" value="Genomic_DNA"/>
</dbReference>
<gene>
    <name evidence="2" type="ORF">JVT61DRAFT_11378</name>
</gene>
<protein>
    <submittedName>
        <fullName evidence="2">Uncharacterized protein</fullName>
    </submittedName>
</protein>
<sequence>MGRPKLYTTPEERVLAARSYQAKYYAKNRKTINKKLSEKCKEEKALGLGLQKQRNSTQLVGKPSSKSRTLLRRPGRPRVQCSNDVASLMGQPGFQDSKSDIKSALKEVIGTSSHERLHALCEGFLSSGQYTKIYDTLTVVEGLDAHMQKLSYKNWISPDTMNAPETSLTKSIRTVVKVLEDLLMNAMEGTDVKELARRGMLLYQVAPDVTI</sequence>
<dbReference type="AlphaFoldDB" id="A0A8I3A4Q4"/>
<accession>A0A8I3A4Q4</accession>
<keyword evidence="3" id="KW-1185">Reference proteome</keyword>
<evidence type="ECO:0000313" key="3">
    <source>
        <dbReference type="Proteomes" id="UP000683000"/>
    </source>
</evidence>
<feature type="region of interest" description="Disordered" evidence="1">
    <location>
        <begin position="53"/>
        <end position="78"/>
    </location>
</feature>
<reference evidence="2" key="1">
    <citation type="submission" date="2021-03" db="EMBL/GenBank/DDBJ databases">
        <title>Evolutionary innovations through gain and loss of genes in the ectomycorrhizal Boletales.</title>
        <authorList>
            <person name="Wu G."/>
            <person name="Miyauchi S."/>
            <person name="Morin E."/>
            <person name="Yang Z.-L."/>
            <person name="Xu J."/>
            <person name="Martin F.M."/>
        </authorList>
    </citation>
    <scope>NUCLEOTIDE SEQUENCE</scope>
    <source>
        <strain evidence="2">BR01</strain>
    </source>
</reference>
<evidence type="ECO:0000313" key="2">
    <source>
        <dbReference type="EMBL" id="KAG6370581.1"/>
    </source>
</evidence>
<comment type="caution">
    <text evidence="2">The sequence shown here is derived from an EMBL/GenBank/DDBJ whole genome shotgun (WGS) entry which is preliminary data.</text>
</comment>
<feature type="compositionally biased region" description="Polar residues" evidence="1">
    <location>
        <begin position="53"/>
        <end position="68"/>
    </location>
</feature>